<comment type="caution">
    <text evidence="8">The sequence shown here is derived from an EMBL/GenBank/DDBJ whole genome shotgun (WGS) entry which is preliminary data.</text>
</comment>
<keyword evidence="5 6" id="KW-0472">Membrane</keyword>
<dbReference type="EMBL" id="JAZGQO010000010">
    <property type="protein sequence ID" value="KAK6177312.1"/>
    <property type="molecule type" value="Genomic_DNA"/>
</dbReference>
<dbReference type="AlphaFoldDB" id="A0AAN8PES1"/>
<keyword evidence="3 6" id="KW-1003">Cell membrane</keyword>
<sequence length="133" mass="15073">MDPLNRDPNDINDHLKVQFEDVLAEPDGARSFECCWNCSRLCFNCSKGCCYKFLTLICALPFALCWGCSFAMITFQHVWHFTPLLRAWMINLGCMQKCFGTLVNCCLAPICEACGLMFSTIHVRQINDSGIKS</sequence>
<keyword evidence="4 6" id="KW-0333">Golgi apparatus</keyword>
<evidence type="ECO:0000313" key="8">
    <source>
        <dbReference type="EMBL" id="KAK6177312.1"/>
    </source>
</evidence>
<comment type="function">
    <text evidence="6">May act as a scaffolding protein within caveolar membranes. Interacts directly with G-protein alpha subunits and can functionally regulate their activity.</text>
</comment>
<dbReference type="InterPro" id="IPR001612">
    <property type="entry name" value="Caveolin"/>
</dbReference>
<dbReference type="GO" id="GO:0005901">
    <property type="term" value="C:caveola"/>
    <property type="evidence" value="ECO:0007669"/>
    <property type="project" value="UniProtKB-SubCell"/>
</dbReference>
<dbReference type="PANTHER" id="PTHR10844">
    <property type="entry name" value="CAVEOLIN"/>
    <property type="match status" value="1"/>
</dbReference>
<comment type="similarity">
    <text evidence="2 6">Belongs to the caveolin family.</text>
</comment>
<keyword evidence="9" id="KW-1185">Reference proteome</keyword>
<evidence type="ECO:0000256" key="2">
    <source>
        <dbReference type="ARBA" id="ARBA00010988"/>
    </source>
</evidence>
<dbReference type="Proteomes" id="UP001347796">
    <property type="component" value="Unassembled WGS sequence"/>
</dbReference>
<evidence type="ECO:0000256" key="3">
    <source>
        <dbReference type="ARBA" id="ARBA00022475"/>
    </source>
</evidence>
<protein>
    <recommendedName>
        <fullName evidence="6">Caveolin</fullName>
    </recommendedName>
</protein>
<dbReference type="Pfam" id="PF01146">
    <property type="entry name" value="Caveolin"/>
    <property type="match status" value="1"/>
</dbReference>
<feature type="transmembrane region" description="Helical" evidence="7">
    <location>
        <begin position="53"/>
        <end position="79"/>
    </location>
</feature>
<gene>
    <name evidence="8" type="ORF">SNE40_015438</name>
</gene>
<evidence type="ECO:0000256" key="5">
    <source>
        <dbReference type="ARBA" id="ARBA00023136"/>
    </source>
</evidence>
<name>A0AAN8PES1_PATCE</name>
<dbReference type="PANTHER" id="PTHR10844:SF19">
    <property type="entry name" value="CAVEOLIN-2"/>
    <property type="match status" value="1"/>
</dbReference>
<dbReference type="GO" id="GO:0060090">
    <property type="term" value="F:molecular adaptor activity"/>
    <property type="evidence" value="ECO:0007669"/>
    <property type="project" value="TreeGrafter"/>
</dbReference>
<comment type="subcellular location">
    <subcellularLocation>
        <location evidence="1 6">Cell membrane</location>
        <topology evidence="1 6">Peripheral membrane protein</topology>
    </subcellularLocation>
    <subcellularLocation>
        <location evidence="6">Golgi apparatus membrane</location>
        <topology evidence="6">Peripheral membrane protein</topology>
    </subcellularLocation>
    <subcellularLocation>
        <location evidence="6">Membrane</location>
        <location evidence="6">Caveola</location>
        <topology evidence="6">Peripheral membrane protein</topology>
    </subcellularLocation>
</comment>
<keyword evidence="7" id="KW-1133">Transmembrane helix</keyword>
<organism evidence="8 9">
    <name type="scientific">Patella caerulea</name>
    <name type="common">Rayed Mediterranean limpet</name>
    <dbReference type="NCBI Taxonomy" id="87958"/>
    <lineage>
        <taxon>Eukaryota</taxon>
        <taxon>Metazoa</taxon>
        <taxon>Spiralia</taxon>
        <taxon>Lophotrochozoa</taxon>
        <taxon>Mollusca</taxon>
        <taxon>Gastropoda</taxon>
        <taxon>Patellogastropoda</taxon>
        <taxon>Patelloidea</taxon>
        <taxon>Patellidae</taxon>
        <taxon>Patella</taxon>
    </lineage>
</organism>
<proteinExistence type="inferred from homology"/>
<dbReference type="GO" id="GO:0070836">
    <property type="term" value="P:caveola assembly"/>
    <property type="evidence" value="ECO:0007669"/>
    <property type="project" value="InterPro"/>
</dbReference>
<evidence type="ECO:0000256" key="6">
    <source>
        <dbReference type="RuleBase" id="RU000680"/>
    </source>
</evidence>
<evidence type="ECO:0000313" key="9">
    <source>
        <dbReference type="Proteomes" id="UP001347796"/>
    </source>
</evidence>
<reference evidence="8 9" key="1">
    <citation type="submission" date="2024-01" db="EMBL/GenBank/DDBJ databases">
        <title>The genome of the rayed Mediterranean limpet Patella caerulea (Linnaeus, 1758).</title>
        <authorList>
            <person name="Anh-Thu Weber A."/>
            <person name="Halstead-Nussloch G."/>
        </authorList>
    </citation>
    <scope>NUCLEOTIDE SEQUENCE [LARGE SCALE GENOMIC DNA]</scope>
    <source>
        <strain evidence="8">AATW-2023a</strain>
        <tissue evidence="8">Whole specimen</tissue>
    </source>
</reference>
<keyword evidence="7" id="KW-0812">Transmembrane</keyword>
<evidence type="ECO:0000256" key="1">
    <source>
        <dbReference type="ARBA" id="ARBA00004202"/>
    </source>
</evidence>
<accession>A0AAN8PES1</accession>
<evidence type="ECO:0000256" key="7">
    <source>
        <dbReference type="SAM" id="Phobius"/>
    </source>
</evidence>
<dbReference type="GO" id="GO:0000139">
    <property type="term" value="C:Golgi membrane"/>
    <property type="evidence" value="ECO:0007669"/>
    <property type="project" value="UniProtKB-SubCell"/>
</dbReference>
<evidence type="ECO:0000256" key="4">
    <source>
        <dbReference type="ARBA" id="ARBA00023034"/>
    </source>
</evidence>